<keyword evidence="1" id="KW-0812">Transmembrane</keyword>
<keyword evidence="3" id="KW-1185">Reference proteome</keyword>
<dbReference type="EMBL" id="FNBP01000009">
    <property type="protein sequence ID" value="SDG57085.1"/>
    <property type="molecule type" value="Genomic_DNA"/>
</dbReference>
<dbReference type="STRING" id="218672.SAMN04489759_10919"/>
<protein>
    <submittedName>
        <fullName evidence="2">Uncharacterized protein</fullName>
    </submittedName>
</protein>
<accession>A0A1G7VB42</accession>
<organism evidence="2 3">
    <name type="scientific">Sulfitobacter delicatus</name>
    <dbReference type="NCBI Taxonomy" id="218672"/>
    <lineage>
        <taxon>Bacteria</taxon>
        <taxon>Pseudomonadati</taxon>
        <taxon>Pseudomonadota</taxon>
        <taxon>Alphaproteobacteria</taxon>
        <taxon>Rhodobacterales</taxon>
        <taxon>Roseobacteraceae</taxon>
        <taxon>Sulfitobacter</taxon>
    </lineage>
</organism>
<evidence type="ECO:0000313" key="3">
    <source>
        <dbReference type="Proteomes" id="UP000199399"/>
    </source>
</evidence>
<evidence type="ECO:0000313" key="2">
    <source>
        <dbReference type="EMBL" id="SDG57085.1"/>
    </source>
</evidence>
<keyword evidence="1" id="KW-1133">Transmembrane helix</keyword>
<dbReference type="Proteomes" id="UP000199399">
    <property type="component" value="Unassembled WGS sequence"/>
</dbReference>
<dbReference type="AlphaFoldDB" id="A0A1G7VB42"/>
<sequence>MMDGDMMGGGMMFGMGIGWLLIIVILILVIAALVKYLRK</sequence>
<reference evidence="3" key="1">
    <citation type="submission" date="2016-10" db="EMBL/GenBank/DDBJ databases">
        <authorList>
            <person name="Varghese N."/>
            <person name="Submissions S."/>
        </authorList>
    </citation>
    <scope>NUCLEOTIDE SEQUENCE [LARGE SCALE GENOMIC DNA]</scope>
    <source>
        <strain evidence="3">DSM 16477</strain>
    </source>
</reference>
<gene>
    <name evidence="2" type="ORF">SAMN04489759_10919</name>
</gene>
<evidence type="ECO:0000256" key="1">
    <source>
        <dbReference type="SAM" id="Phobius"/>
    </source>
</evidence>
<keyword evidence="1" id="KW-0472">Membrane</keyword>
<feature type="transmembrane region" description="Helical" evidence="1">
    <location>
        <begin position="12"/>
        <end position="34"/>
    </location>
</feature>
<proteinExistence type="predicted"/>
<name>A0A1G7VB42_9RHOB</name>